<protein>
    <recommendedName>
        <fullName evidence="4">Diphthine--ammonia ligase</fullName>
        <ecNumber evidence="3">6.3.1.14</ecNumber>
    </recommendedName>
    <alternativeName>
        <fullName evidence="6">ATP-binding domain-containing protein 4</fullName>
    </alternativeName>
    <alternativeName>
        <fullName evidence="5">Diphthamide synthase</fullName>
    </alternativeName>
    <alternativeName>
        <fullName evidence="7">Diphthamide synthetase</fullName>
    </alternativeName>
    <alternativeName>
        <fullName evidence="8">Protein DPH6 homolog</fullName>
    </alternativeName>
</protein>
<sequence>MMDAQDDDDLQWISLSRLNQSKVTQWLSETFPKANLISSKVSVAFLPILKQNLIHARCSSKPKGTIMRVVALISGGKDSCYNMMQCIAAGHDIVALANLKPQSKDELDSYMYQSVGHQAVELYAEAMGLPLFRQRTNGVALQQEKIYTHTPEDEVEDLFDLLANIKTQIEFDAVAVGAILSDYQRLRVEDVCSRLGICSLSYLWRRDQKELLQEMIDCNIEAIVIKVAALGLDPTKHLGLRIDKLMPHLVKMIYILEMQWGSSRFLLDFCVGFQNEKYGLNICGEGGEYETFTLDCPLFTKSVIILYNKWYRCFIRDFTLIFFSEEFETVMHTNDTIAPVGYINFKKFCLLKKPVGKILNLSFELNVDENQSFRDRMACYRVRSPLAHLMDLDDLEIDLGTVTDGDNFDDDASENNSIIIDQTDGQVCLGELIETDSVSCIGYPNGWTWINSLTGYWVDDKSPVIVALEKLRDLLQERNLELTDVVAVTLYVRDMTEFLNMNAQYASIMCRISPPVRVCVEIPLSEYTPILIDVVAYKPPSKSSSNSNLPSISKHTMHVQSISHWAPANIGPYSQAIRVGDIIYVAGQIALVPGTLNIVEGGIRQQCRLSLRHVSRIIKAVDPNTQLRDVVQGICYVTHTKYIHAARTEWEKRTNNAIVDYIVVSRLPKNAIVEWHLWAHRHNSRFEYEETGCCVDNYRVSIRRRWNYENNVAAIVTYISSGSCTSLSAITDSLETSTESISAIGLEEAFRYSLKRLLRGEPTSTPTDAICSLRIFYKVSQDQKPICRQLINATLNNLRVEYRIVATVIPVLHLHHPNTFVSICALRHNT</sequence>
<feature type="domain" description="Diphthamide synthase" evidence="10">
    <location>
        <begin position="67"/>
        <end position="246"/>
    </location>
</feature>
<keyword evidence="11" id="KW-0436">Ligase</keyword>
<dbReference type="AlphaFoldDB" id="A0A6G0ZQG8"/>
<comment type="catalytic activity">
    <reaction evidence="9">
        <text>diphthine-[translation elongation factor 2] + NH4(+) + ATP = diphthamide-[translation elongation factor 2] + AMP + diphosphate + H(+)</text>
        <dbReference type="Rhea" id="RHEA:19753"/>
        <dbReference type="Rhea" id="RHEA-COMP:10172"/>
        <dbReference type="Rhea" id="RHEA-COMP:10174"/>
        <dbReference type="ChEBI" id="CHEBI:15378"/>
        <dbReference type="ChEBI" id="CHEBI:16692"/>
        <dbReference type="ChEBI" id="CHEBI:28938"/>
        <dbReference type="ChEBI" id="CHEBI:30616"/>
        <dbReference type="ChEBI" id="CHEBI:33019"/>
        <dbReference type="ChEBI" id="CHEBI:82696"/>
        <dbReference type="ChEBI" id="CHEBI:456215"/>
        <dbReference type="EC" id="6.3.1.14"/>
    </reaction>
</comment>
<dbReference type="FunFam" id="3.40.50.620:FF:000069">
    <property type="entry name" value="diphthine--ammonia ligase"/>
    <property type="match status" value="1"/>
</dbReference>
<dbReference type="FunFam" id="3.30.1330.40:FF:000010">
    <property type="entry name" value="Diphthine--ammonia ligase"/>
    <property type="match status" value="1"/>
</dbReference>
<keyword evidence="12" id="KW-1185">Reference proteome</keyword>
<comment type="caution">
    <text evidence="11">The sequence shown here is derived from an EMBL/GenBank/DDBJ whole genome shotgun (WGS) entry which is preliminary data.</text>
</comment>
<proteinExistence type="inferred from homology"/>
<evidence type="ECO:0000313" key="11">
    <source>
        <dbReference type="EMBL" id="KAF0773572.1"/>
    </source>
</evidence>
<dbReference type="InterPro" id="IPR014729">
    <property type="entry name" value="Rossmann-like_a/b/a_fold"/>
</dbReference>
<dbReference type="InterPro" id="IPR002761">
    <property type="entry name" value="Diphthami_syn_dom"/>
</dbReference>
<evidence type="ECO:0000256" key="8">
    <source>
        <dbReference type="ARBA" id="ARBA00032849"/>
    </source>
</evidence>
<dbReference type="Pfam" id="PF01902">
    <property type="entry name" value="Diphthami_syn_2"/>
    <property type="match status" value="2"/>
</dbReference>
<dbReference type="UniPathway" id="UPA00559"/>
<evidence type="ECO:0000256" key="5">
    <source>
        <dbReference type="ARBA" id="ARBA00029814"/>
    </source>
</evidence>
<dbReference type="Gene3D" id="3.40.50.620">
    <property type="entry name" value="HUPs"/>
    <property type="match status" value="1"/>
</dbReference>
<organism evidence="11 12">
    <name type="scientific">Aphis craccivora</name>
    <name type="common">Cowpea aphid</name>
    <dbReference type="NCBI Taxonomy" id="307492"/>
    <lineage>
        <taxon>Eukaryota</taxon>
        <taxon>Metazoa</taxon>
        <taxon>Ecdysozoa</taxon>
        <taxon>Arthropoda</taxon>
        <taxon>Hexapoda</taxon>
        <taxon>Insecta</taxon>
        <taxon>Pterygota</taxon>
        <taxon>Neoptera</taxon>
        <taxon>Paraneoptera</taxon>
        <taxon>Hemiptera</taxon>
        <taxon>Sternorrhyncha</taxon>
        <taxon>Aphidomorpha</taxon>
        <taxon>Aphidoidea</taxon>
        <taxon>Aphididae</taxon>
        <taxon>Aphidini</taxon>
        <taxon>Aphis</taxon>
        <taxon>Aphis</taxon>
    </lineage>
</organism>
<dbReference type="GO" id="GO:0017183">
    <property type="term" value="P:protein histidyl modification to diphthamide"/>
    <property type="evidence" value="ECO:0007669"/>
    <property type="project" value="UniProtKB-UniPathway"/>
</dbReference>
<dbReference type="GO" id="GO:0017178">
    <property type="term" value="F:diphthine-ammonia ligase activity"/>
    <property type="evidence" value="ECO:0007669"/>
    <property type="project" value="UniProtKB-EC"/>
</dbReference>
<dbReference type="NCBIfam" id="TIGR00290">
    <property type="entry name" value="MJ0570_dom"/>
    <property type="match status" value="1"/>
</dbReference>
<evidence type="ECO:0000256" key="3">
    <source>
        <dbReference type="ARBA" id="ARBA00012089"/>
    </source>
</evidence>
<evidence type="ECO:0000313" key="12">
    <source>
        <dbReference type="Proteomes" id="UP000478052"/>
    </source>
</evidence>
<dbReference type="InterPro" id="IPR030662">
    <property type="entry name" value="DPH6/MJ0570"/>
</dbReference>
<comment type="similarity">
    <text evidence="2">Belongs to the Diphthine--ammonia ligase family.</text>
</comment>
<dbReference type="Pfam" id="PF01042">
    <property type="entry name" value="Ribonuc_L-PSP"/>
    <property type="match status" value="2"/>
</dbReference>
<evidence type="ECO:0000256" key="1">
    <source>
        <dbReference type="ARBA" id="ARBA00005156"/>
    </source>
</evidence>
<dbReference type="PANTHER" id="PTHR12196:SF2">
    <property type="entry name" value="DIPHTHINE--AMMONIA LIGASE"/>
    <property type="match status" value="1"/>
</dbReference>
<dbReference type="CDD" id="cd06156">
    <property type="entry name" value="eu_AANH_C_2"/>
    <property type="match status" value="1"/>
</dbReference>
<dbReference type="CDD" id="cd01994">
    <property type="entry name" value="AANH_PF0828-like"/>
    <property type="match status" value="1"/>
</dbReference>
<reference evidence="11 12" key="1">
    <citation type="submission" date="2019-08" db="EMBL/GenBank/DDBJ databases">
        <title>Whole genome of Aphis craccivora.</title>
        <authorList>
            <person name="Voronova N.V."/>
            <person name="Shulinski R.S."/>
            <person name="Bandarenka Y.V."/>
            <person name="Zhorov D.G."/>
            <person name="Warner D."/>
        </authorList>
    </citation>
    <scope>NUCLEOTIDE SEQUENCE [LARGE SCALE GENOMIC DNA]</scope>
    <source>
        <strain evidence="11">180601</strain>
        <tissue evidence="11">Whole Body</tissue>
    </source>
</reference>
<evidence type="ECO:0000256" key="2">
    <source>
        <dbReference type="ARBA" id="ARBA00008496"/>
    </source>
</evidence>
<dbReference type="Proteomes" id="UP000478052">
    <property type="component" value="Unassembled WGS sequence"/>
</dbReference>
<evidence type="ECO:0000256" key="7">
    <source>
        <dbReference type="ARBA" id="ARBA00031552"/>
    </source>
</evidence>
<feature type="domain" description="Diphthamide synthase" evidence="10">
    <location>
        <begin position="275"/>
        <end position="307"/>
    </location>
</feature>
<dbReference type="InterPro" id="IPR035959">
    <property type="entry name" value="RutC-like_sf"/>
</dbReference>
<dbReference type="Gene3D" id="3.90.1490.10">
    <property type="entry name" value="putative n-type atp pyrophosphatase, domain 2"/>
    <property type="match status" value="1"/>
</dbReference>
<evidence type="ECO:0000256" key="9">
    <source>
        <dbReference type="ARBA" id="ARBA00048108"/>
    </source>
</evidence>
<dbReference type="PANTHER" id="PTHR12196">
    <property type="entry name" value="DOMAIN OF UNKNOWN FUNCTION 71 DUF71 -CONTAINING PROTEIN"/>
    <property type="match status" value="1"/>
</dbReference>
<evidence type="ECO:0000259" key="10">
    <source>
        <dbReference type="Pfam" id="PF01902"/>
    </source>
</evidence>
<dbReference type="SUPFAM" id="SSF55298">
    <property type="entry name" value="YjgF-like"/>
    <property type="match status" value="2"/>
</dbReference>
<dbReference type="EMBL" id="VUJU01000047">
    <property type="protein sequence ID" value="KAF0773572.1"/>
    <property type="molecule type" value="Genomic_DNA"/>
</dbReference>
<dbReference type="Gene3D" id="3.30.1330.40">
    <property type="entry name" value="RutC-like"/>
    <property type="match status" value="2"/>
</dbReference>
<evidence type="ECO:0000256" key="6">
    <source>
        <dbReference type="ARBA" id="ARBA00031202"/>
    </source>
</evidence>
<comment type="pathway">
    <text evidence="1">Protein modification; peptidyl-diphthamide biosynthesis.</text>
</comment>
<dbReference type="OrthoDB" id="686384at2759"/>
<dbReference type="InterPro" id="IPR006175">
    <property type="entry name" value="YjgF/YER057c/UK114"/>
</dbReference>
<name>A0A6G0ZQG8_APHCR</name>
<accession>A0A6G0ZQG8</accession>
<dbReference type="SUPFAM" id="SSF52402">
    <property type="entry name" value="Adenine nucleotide alpha hydrolases-like"/>
    <property type="match status" value="1"/>
</dbReference>
<evidence type="ECO:0000256" key="4">
    <source>
        <dbReference type="ARBA" id="ARBA00018426"/>
    </source>
</evidence>
<dbReference type="EC" id="6.3.1.14" evidence="3"/>
<gene>
    <name evidence="11" type="ORF">FWK35_00000192</name>
</gene>